<name>A0A158DK40_9BURK</name>
<sequence length="191" mass="20973">MLSNYSIDASSTRDQVLQFLNGLGILARYEVGATGFSDGCRIDQGTLVIDPECRISTVLHEAGHLAITPRCFRSLMDGNLYAGQREILRCIDEKGLHPDAPLYRAVIQCSDPKATAWAWAAGVNLGLPDREIIRDDEYDGEGADIRLALQMNAYIGIHGLAYAGFCAIRKRGDQAAWPQLNFWTQEVAADA</sequence>
<accession>A0A158DK40</accession>
<dbReference type="STRING" id="1777141.AWB80_07025"/>
<dbReference type="Proteomes" id="UP000054911">
    <property type="component" value="Unassembled WGS sequence"/>
</dbReference>
<comment type="caution">
    <text evidence="1">The sequence shown here is derived from an EMBL/GenBank/DDBJ whole genome shotgun (WGS) entry which is preliminary data.</text>
</comment>
<evidence type="ECO:0000313" key="2">
    <source>
        <dbReference type="Proteomes" id="UP000054911"/>
    </source>
</evidence>
<organism evidence="1 2">
    <name type="scientific">Caballeronia pedi</name>
    <dbReference type="NCBI Taxonomy" id="1777141"/>
    <lineage>
        <taxon>Bacteria</taxon>
        <taxon>Pseudomonadati</taxon>
        <taxon>Pseudomonadota</taxon>
        <taxon>Betaproteobacteria</taxon>
        <taxon>Burkholderiales</taxon>
        <taxon>Burkholderiaceae</taxon>
        <taxon>Caballeronia</taxon>
    </lineage>
</organism>
<evidence type="ECO:0000313" key="1">
    <source>
        <dbReference type="EMBL" id="SAK94833.1"/>
    </source>
</evidence>
<dbReference type="OrthoDB" id="1441538at2"/>
<proteinExistence type="predicted"/>
<keyword evidence="2" id="KW-1185">Reference proteome</keyword>
<gene>
    <name evidence="1" type="ORF">AWB80_07025</name>
</gene>
<protein>
    <submittedName>
        <fullName evidence="1">Uncharacterized protein</fullName>
    </submittedName>
</protein>
<dbReference type="AlphaFoldDB" id="A0A158DK40"/>
<dbReference type="RefSeq" id="WP_061179278.1">
    <property type="nucleotide sequence ID" value="NZ_FCOE02000041.1"/>
</dbReference>
<reference evidence="1" key="1">
    <citation type="submission" date="2016-01" db="EMBL/GenBank/DDBJ databases">
        <authorList>
            <person name="Peeters C."/>
        </authorList>
    </citation>
    <scope>NUCLEOTIDE SEQUENCE [LARGE SCALE GENOMIC DNA]</scope>
    <source>
        <strain evidence="1">LMG 29323</strain>
    </source>
</reference>
<dbReference type="EMBL" id="FCOE02000041">
    <property type="protein sequence ID" value="SAK94833.1"/>
    <property type="molecule type" value="Genomic_DNA"/>
</dbReference>